<dbReference type="FunFam" id="3.40.50.1820:FF:000128">
    <property type="entry name" value="Carboxylic ester hydrolase"/>
    <property type="match status" value="1"/>
</dbReference>
<dbReference type="InterPro" id="IPR019826">
    <property type="entry name" value="Carboxylesterase_B_AS"/>
</dbReference>
<dbReference type="Gene3D" id="3.40.50.1820">
    <property type="entry name" value="alpha/beta hydrolase"/>
    <property type="match status" value="1"/>
</dbReference>
<evidence type="ECO:0000256" key="4">
    <source>
        <dbReference type="RuleBase" id="RU361235"/>
    </source>
</evidence>
<evidence type="ECO:0000256" key="2">
    <source>
        <dbReference type="ARBA" id="ARBA00022729"/>
    </source>
</evidence>
<dbReference type="InterPro" id="IPR019819">
    <property type="entry name" value="Carboxylesterase_B_CS"/>
</dbReference>
<proteinExistence type="inferred from homology"/>
<dbReference type="AlphaFoldDB" id="A0AAU9WYV1"/>
<dbReference type="PROSITE" id="PS00122">
    <property type="entry name" value="CARBOXYLESTERASE_B_1"/>
    <property type="match status" value="1"/>
</dbReference>
<keyword evidence="3 4" id="KW-0378">Hydrolase</keyword>
<accession>A0AAU9WYV1</accession>
<dbReference type="EMBL" id="CALNXJ010000025">
    <property type="protein sequence ID" value="CAH3130501.1"/>
    <property type="molecule type" value="Genomic_DNA"/>
</dbReference>
<evidence type="ECO:0000256" key="3">
    <source>
        <dbReference type="ARBA" id="ARBA00022801"/>
    </source>
</evidence>
<gene>
    <name evidence="6" type="ORF">PMEA_00014204</name>
</gene>
<comment type="caution">
    <text evidence="6">The sequence shown here is derived from an EMBL/GenBank/DDBJ whole genome shotgun (WGS) entry which is preliminary data.</text>
</comment>
<evidence type="ECO:0000313" key="6">
    <source>
        <dbReference type="EMBL" id="CAH3130501.1"/>
    </source>
</evidence>
<dbReference type="PROSITE" id="PS00941">
    <property type="entry name" value="CARBOXYLESTERASE_B_2"/>
    <property type="match status" value="1"/>
</dbReference>
<feature type="signal peptide" evidence="4">
    <location>
        <begin position="1"/>
        <end position="21"/>
    </location>
</feature>
<dbReference type="Pfam" id="PF00135">
    <property type="entry name" value="COesterase"/>
    <property type="match status" value="1"/>
</dbReference>
<keyword evidence="7" id="KW-1185">Reference proteome</keyword>
<comment type="similarity">
    <text evidence="1 4">Belongs to the type-B carboxylesterase/lipase family.</text>
</comment>
<name>A0AAU9WYV1_9CNID</name>
<protein>
    <recommendedName>
        <fullName evidence="4">Carboxylic ester hydrolase</fullName>
        <ecNumber evidence="4">3.1.1.-</ecNumber>
    </recommendedName>
</protein>
<dbReference type="InterPro" id="IPR051093">
    <property type="entry name" value="Neuroligin/BSAL"/>
</dbReference>
<sequence>MFSVLLKPLTAICTLLPLVTSIRVSTKYGDIEGVVASYPRVSGLPFQSVSKFLGIPFAAPPVGELRLKPPVPPVVWRPHILPTKKHGNICMQSRQYDYWYKTFAENYSYSEDCLYLDVYSPNVSSSLPVMVYIYGGSFTNGAAITYPSDILALHGVVVVVVQYRLGPFGFLTTGDSSAPGNFAMLDQVEALKWVQDNIETFGGNSTKVTIFGESAGAASVSLHLLSPLSKGLFHQAIVESGVDLSSFATQPVSFGLHFAKELAQKLKCTTNSYKNMVSCIRSKSAVEMQNAAEMLTFKLTDYLMWAPVVDNHFLLADPRELREKGEFKKVKLMISFMSHEGASYLGPVAKWSFGLQENVEDGVSPAFFKEFLKAFARMFDHFITFRKKNADLIADALEFMYTPWPDNSDKYALRSQLVDSIGDSAFVAPSHEVADIHSQYAEVFMYEFAHRSKSGSHYAEWMGVAHGENLPFDFGIPMLPNFPEYDEADINISLFVMALYANFANFGNPTPQPVSGVMWDKYNSSRRAYLRVNTKPKMAASFAPRRMSFWNNYHPKLKKTNFDLKRAVVGGVSSNVALATYLQLGVIICATIV</sequence>
<feature type="chain" id="PRO_5043091601" description="Carboxylic ester hydrolase" evidence="4">
    <location>
        <begin position="22"/>
        <end position="593"/>
    </location>
</feature>
<dbReference type="EC" id="3.1.1.-" evidence="4"/>
<dbReference type="PANTHER" id="PTHR43903">
    <property type="entry name" value="NEUROLIGIN"/>
    <property type="match status" value="1"/>
</dbReference>
<dbReference type="SUPFAM" id="SSF53474">
    <property type="entry name" value="alpha/beta-Hydrolases"/>
    <property type="match status" value="1"/>
</dbReference>
<dbReference type="Proteomes" id="UP001159428">
    <property type="component" value="Unassembled WGS sequence"/>
</dbReference>
<feature type="domain" description="Carboxylesterase type B" evidence="5">
    <location>
        <begin position="23"/>
        <end position="550"/>
    </location>
</feature>
<organism evidence="6 7">
    <name type="scientific">Pocillopora meandrina</name>
    <dbReference type="NCBI Taxonomy" id="46732"/>
    <lineage>
        <taxon>Eukaryota</taxon>
        <taxon>Metazoa</taxon>
        <taxon>Cnidaria</taxon>
        <taxon>Anthozoa</taxon>
        <taxon>Hexacorallia</taxon>
        <taxon>Scleractinia</taxon>
        <taxon>Astrocoeniina</taxon>
        <taxon>Pocilloporidae</taxon>
        <taxon>Pocillopora</taxon>
    </lineage>
</organism>
<dbReference type="GO" id="GO:0016787">
    <property type="term" value="F:hydrolase activity"/>
    <property type="evidence" value="ECO:0007669"/>
    <property type="project" value="UniProtKB-KW"/>
</dbReference>
<dbReference type="InterPro" id="IPR002018">
    <property type="entry name" value="CarbesteraseB"/>
</dbReference>
<keyword evidence="2 4" id="KW-0732">Signal</keyword>
<reference evidence="6 7" key="1">
    <citation type="submission" date="2022-05" db="EMBL/GenBank/DDBJ databases">
        <authorList>
            <consortium name="Genoscope - CEA"/>
            <person name="William W."/>
        </authorList>
    </citation>
    <scope>NUCLEOTIDE SEQUENCE [LARGE SCALE GENOMIC DNA]</scope>
</reference>
<evidence type="ECO:0000313" key="7">
    <source>
        <dbReference type="Proteomes" id="UP001159428"/>
    </source>
</evidence>
<evidence type="ECO:0000256" key="1">
    <source>
        <dbReference type="ARBA" id="ARBA00005964"/>
    </source>
</evidence>
<evidence type="ECO:0000259" key="5">
    <source>
        <dbReference type="Pfam" id="PF00135"/>
    </source>
</evidence>
<dbReference type="InterPro" id="IPR029058">
    <property type="entry name" value="AB_hydrolase_fold"/>
</dbReference>